<keyword evidence="2" id="KW-1015">Disulfide bond</keyword>
<feature type="chain" id="PRO_5040464342" evidence="3">
    <location>
        <begin position="18"/>
        <end position="322"/>
    </location>
</feature>
<dbReference type="PRINTS" id="PR00705">
    <property type="entry name" value="PAPAIN"/>
</dbReference>
<evidence type="ECO:0000313" key="6">
    <source>
        <dbReference type="EMBL" id="CAG9833884.1"/>
    </source>
</evidence>
<feature type="domain" description="Peptidase C1A papain C-terminal" evidence="4">
    <location>
        <begin position="109"/>
        <end position="319"/>
    </location>
</feature>
<dbReference type="SUPFAM" id="SSF54001">
    <property type="entry name" value="Cysteine proteinases"/>
    <property type="match status" value="1"/>
</dbReference>
<evidence type="ECO:0000256" key="2">
    <source>
        <dbReference type="ARBA" id="ARBA00023157"/>
    </source>
</evidence>
<feature type="domain" description="Cathepsin propeptide inhibitor" evidence="5">
    <location>
        <begin position="23"/>
        <end position="82"/>
    </location>
</feature>
<dbReference type="InterPro" id="IPR038765">
    <property type="entry name" value="Papain-like_cys_pep_sf"/>
</dbReference>
<dbReference type="Gene3D" id="3.90.70.10">
    <property type="entry name" value="Cysteine proteinases"/>
    <property type="match status" value="1"/>
</dbReference>
<dbReference type="InterPro" id="IPR013201">
    <property type="entry name" value="Prot_inhib_I29"/>
</dbReference>
<dbReference type="InterPro" id="IPR013128">
    <property type="entry name" value="Peptidase_C1A"/>
</dbReference>
<evidence type="ECO:0000313" key="7">
    <source>
        <dbReference type="Proteomes" id="UP001153709"/>
    </source>
</evidence>
<organism evidence="6 7">
    <name type="scientific">Diabrotica balteata</name>
    <name type="common">Banded cucumber beetle</name>
    <dbReference type="NCBI Taxonomy" id="107213"/>
    <lineage>
        <taxon>Eukaryota</taxon>
        <taxon>Metazoa</taxon>
        <taxon>Ecdysozoa</taxon>
        <taxon>Arthropoda</taxon>
        <taxon>Hexapoda</taxon>
        <taxon>Insecta</taxon>
        <taxon>Pterygota</taxon>
        <taxon>Neoptera</taxon>
        <taxon>Endopterygota</taxon>
        <taxon>Coleoptera</taxon>
        <taxon>Polyphaga</taxon>
        <taxon>Cucujiformia</taxon>
        <taxon>Chrysomeloidea</taxon>
        <taxon>Chrysomelidae</taxon>
        <taxon>Galerucinae</taxon>
        <taxon>Diabroticina</taxon>
        <taxon>Diabroticites</taxon>
        <taxon>Diabrotica</taxon>
    </lineage>
</organism>
<keyword evidence="7" id="KW-1185">Reference proteome</keyword>
<dbReference type="PROSITE" id="PS00639">
    <property type="entry name" value="THIOL_PROTEASE_HIS"/>
    <property type="match status" value="1"/>
</dbReference>
<dbReference type="InterPro" id="IPR025661">
    <property type="entry name" value="Pept_asp_AS"/>
</dbReference>
<dbReference type="FunFam" id="3.90.70.10:FF:000332">
    <property type="entry name" value="Cathepsin L1"/>
    <property type="match status" value="1"/>
</dbReference>
<gene>
    <name evidence="6" type="ORF">DIABBA_LOCUS7247</name>
</gene>
<sequence>MEKSIIIFTFFLGITYSLDDVKWNNFKNTHFKRYNDLEDKLRFKIFQDSLREIEAHNKKYNNGEVSYFLKTTQYADWTNEEFRSLLNSNLNKKLYTKKENVVFKSKAEIPSSVDWRNEKAVTAVKDEGTCGCGWAFSAVGTIEGQLVLKRNQSATSLSVQELIDCSTFNFGCTKGYNRFALMYAREFGISSDEQYPYEAKDDTCKNITDKAVKPIAQYGTVEESENSLAEAVALIGPIASVVYVDENLGWKLYGGGIFDNPSCTDSINHGILTVGYGTEEKDFWILKNSWGTTWGENGYMRLVRGKNQCGIYLDNSFAILDS</sequence>
<accession>A0A9N9T3Y6</accession>
<dbReference type="EMBL" id="OU898279">
    <property type="protein sequence ID" value="CAG9833884.1"/>
    <property type="molecule type" value="Genomic_DNA"/>
</dbReference>
<dbReference type="InterPro" id="IPR000668">
    <property type="entry name" value="Peptidase_C1A_C"/>
</dbReference>
<dbReference type="Pfam" id="PF00112">
    <property type="entry name" value="Peptidase_C1"/>
    <property type="match status" value="1"/>
</dbReference>
<dbReference type="Pfam" id="PF08246">
    <property type="entry name" value="Inhibitor_I29"/>
    <property type="match status" value="1"/>
</dbReference>
<dbReference type="SMART" id="SM00645">
    <property type="entry name" value="Pept_C1"/>
    <property type="match status" value="1"/>
</dbReference>
<dbReference type="OrthoDB" id="5875790at2759"/>
<evidence type="ECO:0000256" key="1">
    <source>
        <dbReference type="ARBA" id="ARBA00008455"/>
    </source>
</evidence>
<dbReference type="InterPro" id="IPR039417">
    <property type="entry name" value="Peptidase_C1A_papain-like"/>
</dbReference>
<keyword evidence="3" id="KW-0732">Signal</keyword>
<dbReference type="Proteomes" id="UP001153709">
    <property type="component" value="Chromosome 4"/>
</dbReference>
<dbReference type="PROSITE" id="PS00640">
    <property type="entry name" value="THIOL_PROTEASE_ASN"/>
    <property type="match status" value="1"/>
</dbReference>
<name>A0A9N9T3Y6_DIABA</name>
<evidence type="ECO:0000256" key="3">
    <source>
        <dbReference type="SAM" id="SignalP"/>
    </source>
</evidence>
<feature type="signal peptide" evidence="3">
    <location>
        <begin position="1"/>
        <end position="17"/>
    </location>
</feature>
<comment type="similarity">
    <text evidence="1">Belongs to the peptidase C1 family.</text>
</comment>
<proteinExistence type="inferred from homology"/>
<evidence type="ECO:0000259" key="4">
    <source>
        <dbReference type="SMART" id="SM00645"/>
    </source>
</evidence>
<dbReference type="CDD" id="cd02248">
    <property type="entry name" value="Peptidase_C1A"/>
    <property type="match status" value="1"/>
</dbReference>
<dbReference type="InterPro" id="IPR025660">
    <property type="entry name" value="Pept_his_AS"/>
</dbReference>
<dbReference type="SMART" id="SM00848">
    <property type="entry name" value="Inhibitor_I29"/>
    <property type="match status" value="1"/>
</dbReference>
<dbReference type="GO" id="GO:0006508">
    <property type="term" value="P:proteolysis"/>
    <property type="evidence" value="ECO:0007669"/>
    <property type="project" value="InterPro"/>
</dbReference>
<dbReference type="PANTHER" id="PTHR12411">
    <property type="entry name" value="CYSTEINE PROTEASE FAMILY C1-RELATED"/>
    <property type="match status" value="1"/>
</dbReference>
<dbReference type="GO" id="GO:0008234">
    <property type="term" value="F:cysteine-type peptidase activity"/>
    <property type="evidence" value="ECO:0007669"/>
    <property type="project" value="InterPro"/>
</dbReference>
<dbReference type="AlphaFoldDB" id="A0A9N9T3Y6"/>
<protein>
    <submittedName>
        <fullName evidence="6">Uncharacterized protein</fullName>
    </submittedName>
</protein>
<evidence type="ECO:0000259" key="5">
    <source>
        <dbReference type="SMART" id="SM00848"/>
    </source>
</evidence>
<reference evidence="6" key="1">
    <citation type="submission" date="2022-01" db="EMBL/GenBank/DDBJ databases">
        <authorList>
            <person name="King R."/>
        </authorList>
    </citation>
    <scope>NUCLEOTIDE SEQUENCE</scope>
</reference>